<gene>
    <name evidence="1" type="ORF">S58_35170</name>
</gene>
<evidence type="ECO:0000313" key="1">
    <source>
        <dbReference type="EMBL" id="BAM89510.1"/>
    </source>
</evidence>
<dbReference type="HOGENOM" id="CLU_2080261_0_0_5"/>
<accession>M4ZT89</accession>
<evidence type="ECO:0000313" key="2">
    <source>
        <dbReference type="Proteomes" id="UP000011841"/>
    </source>
</evidence>
<name>M4ZT89_9BRAD</name>
<reference evidence="1 2" key="1">
    <citation type="journal article" date="2013" name="Appl. Environ. Microbiol.">
        <title>Genome analysis suggests that the soil oligotrophic bacterium Agromonas oligotrophica (Bradyrhizobium oligotrophicum) is a nitrogen-fixing symbiont of Aeschynomene indica.</title>
        <authorList>
            <person name="Okubo T."/>
            <person name="Fukushima S."/>
            <person name="Itakura M."/>
            <person name="Oshima K."/>
            <person name="Longtonglang A."/>
            <person name="Teaumroong N."/>
            <person name="Mitsui H."/>
            <person name="Hattori M."/>
            <person name="Hattori R."/>
            <person name="Hattori T."/>
            <person name="Minamisawa K."/>
        </authorList>
    </citation>
    <scope>NUCLEOTIDE SEQUENCE [LARGE SCALE GENOMIC DNA]</scope>
    <source>
        <strain evidence="1 2">S58</strain>
    </source>
</reference>
<organism evidence="1 2">
    <name type="scientific">Bradyrhizobium oligotrophicum S58</name>
    <dbReference type="NCBI Taxonomy" id="1245469"/>
    <lineage>
        <taxon>Bacteria</taxon>
        <taxon>Pseudomonadati</taxon>
        <taxon>Pseudomonadota</taxon>
        <taxon>Alphaproteobacteria</taxon>
        <taxon>Hyphomicrobiales</taxon>
        <taxon>Nitrobacteraceae</taxon>
        <taxon>Bradyrhizobium</taxon>
    </lineage>
</organism>
<protein>
    <submittedName>
        <fullName evidence="1">Uncharacterized protein</fullName>
    </submittedName>
</protein>
<sequence>MLGWRADERHLADVKSRGPGIPTLMPSWRVMMILLATVAKEPEHRGDREISVKTIAQGMPDVGWTCGDCRLLFFCRRAMGCGLQPGIPCALRWRRVDEISITRARRAARTILHDWTP</sequence>
<dbReference type="EMBL" id="AP012603">
    <property type="protein sequence ID" value="BAM89510.1"/>
    <property type="molecule type" value="Genomic_DNA"/>
</dbReference>
<dbReference type="KEGG" id="aol:S58_35170"/>
<proteinExistence type="predicted"/>
<dbReference type="AlphaFoldDB" id="M4ZT89"/>
<dbReference type="RefSeq" id="WP_015666622.1">
    <property type="nucleotide sequence ID" value="NC_020453.1"/>
</dbReference>
<dbReference type="Proteomes" id="UP000011841">
    <property type="component" value="Chromosome"/>
</dbReference>
<dbReference type="GeneID" id="301821113"/>
<keyword evidence="2" id="KW-1185">Reference proteome</keyword>